<comment type="function">
    <text evidence="2 12">Catalyzes a salvage reaction resulting in the formation of AMP, that is energically less costly than de novo synthesis.</text>
</comment>
<feature type="domain" description="Phosphoribosyltransferase" evidence="13">
    <location>
        <begin position="38"/>
        <end position="160"/>
    </location>
</feature>
<dbReference type="PANTHER" id="PTHR32315">
    <property type="entry name" value="ADENINE PHOSPHORIBOSYLTRANSFERASE"/>
    <property type="match status" value="1"/>
</dbReference>
<dbReference type="InterPro" id="IPR000836">
    <property type="entry name" value="PRTase_dom"/>
</dbReference>
<dbReference type="HAMAP" id="MF_00004">
    <property type="entry name" value="Aden_phosphoribosyltr"/>
    <property type="match status" value="1"/>
</dbReference>
<dbReference type="EC" id="2.4.2.7" evidence="7 12"/>
<dbReference type="GO" id="GO:0005737">
    <property type="term" value="C:cytoplasm"/>
    <property type="evidence" value="ECO:0007669"/>
    <property type="project" value="UniProtKB-SubCell"/>
</dbReference>
<dbReference type="AlphaFoldDB" id="A0A1U7NEL1"/>
<evidence type="ECO:0000256" key="12">
    <source>
        <dbReference type="HAMAP-Rule" id="MF_00004"/>
    </source>
</evidence>
<evidence type="ECO:0000256" key="3">
    <source>
        <dbReference type="ARBA" id="ARBA00004496"/>
    </source>
</evidence>
<dbReference type="GO" id="GO:0003999">
    <property type="term" value="F:adenine phosphoribosyltransferase activity"/>
    <property type="evidence" value="ECO:0007669"/>
    <property type="project" value="UniProtKB-UniRule"/>
</dbReference>
<dbReference type="NCBIfam" id="NF002636">
    <property type="entry name" value="PRK02304.1-5"/>
    <property type="match status" value="1"/>
</dbReference>
<dbReference type="SUPFAM" id="SSF53271">
    <property type="entry name" value="PRTase-like"/>
    <property type="match status" value="1"/>
</dbReference>
<evidence type="ECO:0000256" key="11">
    <source>
        <dbReference type="ARBA" id="ARBA00022726"/>
    </source>
</evidence>
<dbReference type="UniPathway" id="UPA00588">
    <property type="reaction ID" value="UER00646"/>
</dbReference>
<dbReference type="GeneID" id="82203294"/>
<dbReference type="InterPro" id="IPR029057">
    <property type="entry name" value="PRTase-like"/>
</dbReference>
<comment type="similarity">
    <text evidence="5 12">Belongs to the purine/pyrimidine phosphoribosyltransferase family.</text>
</comment>
<evidence type="ECO:0000256" key="10">
    <source>
        <dbReference type="ARBA" id="ARBA00022679"/>
    </source>
</evidence>
<reference evidence="14 15" key="1">
    <citation type="submission" date="2016-11" db="EMBL/GenBank/DDBJ databases">
        <title>Description of two novel members of the family Erysipelotrichaceae: Ileibacterium lipovorans gen. nov., sp. nov. and Dubosiella newyorkensis, gen. nov., sp. nov.</title>
        <authorList>
            <person name="Cox L.M."/>
            <person name="Sohn J."/>
            <person name="Tyrrell K.L."/>
            <person name="Citron D.M."/>
            <person name="Lawson P.A."/>
            <person name="Patel N.B."/>
            <person name="Iizumi T."/>
            <person name="Perez-Perez G.I."/>
            <person name="Goldstein E.J."/>
            <person name="Blaser M.J."/>
        </authorList>
    </citation>
    <scope>NUCLEOTIDE SEQUENCE [LARGE SCALE GENOMIC DNA]</scope>
    <source>
        <strain evidence="14 15">NYU-BL-A3</strain>
    </source>
</reference>
<dbReference type="GO" id="GO:0006168">
    <property type="term" value="P:adenine salvage"/>
    <property type="evidence" value="ECO:0007669"/>
    <property type="project" value="InterPro"/>
</dbReference>
<evidence type="ECO:0000256" key="2">
    <source>
        <dbReference type="ARBA" id="ARBA00003968"/>
    </source>
</evidence>
<dbReference type="InterPro" id="IPR050054">
    <property type="entry name" value="UPRTase/APRTase"/>
</dbReference>
<keyword evidence="11 12" id="KW-0660">Purine salvage</keyword>
<keyword evidence="8 12" id="KW-0963">Cytoplasm</keyword>
<evidence type="ECO:0000313" key="14">
    <source>
        <dbReference type="EMBL" id="OLU38116.1"/>
    </source>
</evidence>
<evidence type="ECO:0000256" key="4">
    <source>
        <dbReference type="ARBA" id="ARBA00004659"/>
    </source>
</evidence>
<accession>A0A1U7NEL1</accession>
<evidence type="ECO:0000256" key="8">
    <source>
        <dbReference type="ARBA" id="ARBA00022490"/>
    </source>
</evidence>
<evidence type="ECO:0000259" key="13">
    <source>
        <dbReference type="Pfam" id="PF00156"/>
    </source>
</evidence>
<dbReference type="RefSeq" id="WP_075820362.1">
    <property type="nucleotide sequence ID" value="NZ_CAJUTZ010000015.1"/>
</dbReference>
<evidence type="ECO:0000313" key="15">
    <source>
        <dbReference type="Proteomes" id="UP000186341"/>
    </source>
</evidence>
<dbReference type="FunFam" id="3.40.50.2020:FF:000004">
    <property type="entry name" value="Adenine phosphoribosyltransferase"/>
    <property type="match status" value="1"/>
</dbReference>
<evidence type="ECO:0000256" key="7">
    <source>
        <dbReference type="ARBA" id="ARBA00011893"/>
    </source>
</evidence>
<dbReference type="OrthoDB" id="9803963at2"/>
<dbReference type="EMBL" id="MPJW01000177">
    <property type="protein sequence ID" value="OLU38116.1"/>
    <property type="molecule type" value="Genomic_DNA"/>
</dbReference>
<dbReference type="NCBIfam" id="TIGR01090">
    <property type="entry name" value="apt"/>
    <property type="match status" value="1"/>
</dbReference>
<evidence type="ECO:0000256" key="1">
    <source>
        <dbReference type="ARBA" id="ARBA00000868"/>
    </source>
</evidence>
<dbReference type="NCBIfam" id="NF002634">
    <property type="entry name" value="PRK02304.1-3"/>
    <property type="match status" value="1"/>
</dbReference>
<dbReference type="NCBIfam" id="NF002633">
    <property type="entry name" value="PRK02304.1-2"/>
    <property type="match status" value="1"/>
</dbReference>
<name>A0A1U7NEL1_9FIRM</name>
<dbReference type="GO" id="GO:0044209">
    <property type="term" value="P:AMP salvage"/>
    <property type="evidence" value="ECO:0007669"/>
    <property type="project" value="UniProtKB-UniRule"/>
</dbReference>
<keyword evidence="10 12" id="KW-0808">Transferase</keyword>
<comment type="pathway">
    <text evidence="4 12">Purine metabolism; AMP biosynthesis via salvage pathway; AMP from adenine: step 1/1.</text>
</comment>
<keyword evidence="9 12" id="KW-0328">Glycosyltransferase</keyword>
<evidence type="ECO:0000256" key="6">
    <source>
        <dbReference type="ARBA" id="ARBA00011738"/>
    </source>
</evidence>
<sequence length="174" mass="18988">MDLKDYIASIPDFPKKGIIFRDITPIMLEPEAFKEVTARIAEFAKEIGADLVIGPESRGFLFGVPAAIEANLPFAPVRKPGKLPRETISQSFTLEYGTDTLEMHKDAVKPGQKVLIVDDLLATGGTVEAAEKMVERLGGSVAGYAFVIELDDLKGRDRLSKDVPVLALTHYEGE</sequence>
<organism evidence="14 15">
    <name type="scientific">Ileibacterium valens</name>
    <dbReference type="NCBI Taxonomy" id="1862668"/>
    <lineage>
        <taxon>Bacteria</taxon>
        <taxon>Bacillati</taxon>
        <taxon>Bacillota</taxon>
        <taxon>Erysipelotrichia</taxon>
        <taxon>Erysipelotrichales</taxon>
        <taxon>Erysipelotrichaceae</taxon>
        <taxon>Ileibacterium</taxon>
    </lineage>
</organism>
<comment type="subcellular location">
    <subcellularLocation>
        <location evidence="3 12">Cytoplasm</location>
    </subcellularLocation>
</comment>
<comment type="catalytic activity">
    <reaction evidence="1 12">
        <text>AMP + diphosphate = 5-phospho-alpha-D-ribose 1-diphosphate + adenine</text>
        <dbReference type="Rhea" id="RHEA:16609"/>
        <dbReference type="ChEBI" id="CHEBI:16708"/>
        <dbReference type="ChEBI" id="CHEBI:33019"/>
        <dbReference type="ChEBI" id="CHEBI:58017"/>
        <dbReference type="ChEBI" id="CHEBI:456215"/>
        <dbReference type="EC" id="2.4.2.7"/>
    </reaction>
</comment>
<dbReference type="GO" id="GO:0006166">
    <property type="term" value="P:purine ribonucleoside salvage"/>
    <property type="evidence" value="ECO:0007669"/>
    <property type="project" value="UniProtKB-UniRule"/>
</dbReference>
<dbReference type="GO" id="GO:0002055">
    <property type="term" value="F:adenine binding"/>
    <property type="evidence" value="ECO:0007669"/>
    <property type="project" value="TreeGrafter"/>
</dbReference>
<evidence type="ECO:0000256" key="5">
    <source>
        <dbReference type="ARBA" id="ARBA00008391"/>
    </source>
</evidence>
<comment type="subunit">
    <text evidence="6 12">Homodimer.</text>
</comment>
<proteinExistence type="inferred from homology"/>
<dbReference type="CDD" id="cd06223">
    <property type="entry name" value="PRTases_typeI"/>
    <property type="match status" value="1"/>
</dbReference>
<dbReference type="PANTHER" id="PTHR32315:SF3">
    <property type="entry name" value="ADENINE PHOSPHORIBOSYLTRANSFERASE"/>
    <property type="match status" value="1"/>
</dbReference>
<dbReference type="GO" id="GO:0016208">
    <property type="term" value="F:AMP binding"/>
    <property type="evidence" value="ECO:0007669"/>
    <property type="project" value="TreeGrafter"/>
</dbReference>
<protein>
    <recommendedName>
        <fullName evidence="7 12">Adenine phosphoribosyltransferase</fullName>
        <shortName evidence="12">APRT</shortName>
        <ecNumber evidence="7 12">2.4.2.7</ecNumber>
    </recommendedName>
</protein>
<dbReference type="Pfam" id="PF00156">
    <property type="entry name" value="Pribosyltran"/>
    <property type="match status" value="1"/>
</dbReference>
<keyword evidence="15" id="KW-1185">Reference proteome</keyword>
<evidence type="ECO:0000256" key="9">
    <source>
        <dbReference type="ARBA" id="ARBA00022676"/>
    </source>
</evidence>
<dbReference type="InterPro" id="IPR005764">
    <property type="entry name" value="Ade_phspho_trans"/>
</dbReference>
<dbReference type="Gene3D" id="3.40.50.2020">
    <property type="match status" value="1"/>
</dbReference>
<dbReference type="Proteomes" id="UP000186341">
    <property type="component" value="Unassembled WGS sequence"/>
</dbReference>
<comment type="caution">
    <text evidence="14">The sequence shown here is derived from an EMBL/GenBank/DDBJ whole genome shotgun (WGS) entry which is preliminary data.</text>
</comment>
<gene>
    <name evidence="12" type="primary">apt</name>
    <name evidence="14" type="ORF">BO222_08975</name>
</gene>